<dbReference type="AlphaFoldDB" id="A0A5C6LKK2"/>
<reference evidence="1 2" key="1">
    <citation type="submission" date="2019-08" db="EMBL/GenBank/DDBJ databases">
        <title>Whole genome sequencing of chitin degrading bacteria Chitinophaga pinensis YS16.</title>
        <authorList>
            <person name="Singh R.P."/>
            <person name="Manchanda G."/>
            <person name="Maurya I.K."/>
            <person name="Joshi N.K."/>
            <person name="Srivastava A.K."/>
        </authorList>
    </citation>
    <scope>NUCLEOTIDE SEQUENCE [LARGE SCALE GENOMIC DNA]</scope>
    <source>
        <strain evidence="1 2">YS-16</strain>
    </source>
</reference>
<evidence type="ECO:0000313" key="1">
    <source>
        <dbReference type="EMBL" id="TWV92777.1"/>
    </source>
</evidence>
<dbReference type="Proteomes" id="UP000318815">
    <property type="component" value="Unassembled WGS sequence"/>
</dbReference>
<protein>
    <submittedName>
        <fullName evidence="1">Uncharacterized protein</fullName>
    </submittedName>
</protein>
<keyword evidence="2" id="KW-1185">Reference proteome</keyword>
<gene>
    <name evidence="1" type="ORF">FEF09_28020</name>
</gene>
<dbReference type="OrthoDB" id="660602at2"/>
<dbReference type="RefSeq" id="WP_146308152.1">
    <property type="nucleotide sequence ID" value="NZ_VOHS01000064.1"/>
</dbReference>
<dbReference type="EMBL" id="VOHS01000064">
    <property type="protein sequence ID" value="TWV92777.1"/>
    <property type="molecule type" value="Genomic_DNA"/>
</dbReference>
<name>A0A5C6LKK2_9BACT</name>
<accession>A0A5C6LKK2</accession>
<organism evidence="1 2">
    <name type="scientific">Chitinophaga pinensis</name>
    <dbReference type="NCBI Taxonomy" id="79329"/>
    <lineage>
        <taxon>Bacteria</taxon>
        <taxon>Pseudomonadati</taxon>
        <taxon>Bacteroidota</taxon>
        <taxon>Chitinophagia</taxon>
        <taxon>Chitinophagales</taxon>
        <taxon>Chitinophagaceae</taxon>
        <taxon>Chitinophaga</taxon>
    </lineage>
</organism>
<evidence type="ECO:0000313" key="2">
    <source>
        <dbReference type="Proteomes" id="UP000318815"/>
    </source>
</evidence>
<sequence length="139" mass="14737">MDVCVLNLGENSLHTTNGVSLMLIGGLQHKSNGVTIAPVGSVINVENGIVLNGIVNVFDKLNGYGLSYVMLGDTINGLATSLVIFSRKRDDNDHSRINGVAIGVWVISVAEVRGVSVSVRNDTKVHKGFSIGGYNKTKN</sequence>
<comment type="caution">
    <text evidence="1">The sequence shown here is derived from an EMBL/GenBank/DDBJ whole genome shotgun (WGS) entry which is preliminary data.</text>
</comment>
<proteinExistence type="predicted"/>